<gene>
    <name evidence="1" type="ORF">AAG570_010153</name>
</gene>
<comment type="caution">
    <text evidence="1">The sequence shown here is derived from an EMBL/GenBank/DDBJ whole genome shotgun (WGS) entry which is preliminary data.</text>
</comment>
<name>A0ABD0YLQ1_9HEMI</name>
<protein>
    <submittedName>
        <fullName evidence="1">Uncharacterized protein</fullName>
    </submittedName>
</protein>
<dbReference type="EMBL" id="JBFDAA010000005">
    <property type="protein sequence ID" value="KAL1132196.1"/>
    <property type="molecule type" value="Genomic_DNA"/>
</dbReference>
<keyword evidence="2" id="KW-1185">Reference proteome</keyword>
<dbReference type="AlphaFoldDB" id="A0ABD0YLQ1"/>
<proteinExistence type="predicted"/>
<evidence type="ECO:0000313" key="1">
    <source>
        <dbReference type="EMBL" id="KAL1132196.1"/>
    </source>
</evidence>
<dbReference type="Proteomes" id="UP001558652">
    <property type="component" value="Unassembled WGS sequence"/>
</dbReference>
<evidence type="ECO:0000313" key="2">
    <source>
        <dbReference type="Proteomes" id="UP001558652"/>
    </source>
</evidence>
<sequence length="289" mass="31875">MGGSPSGVLASPMIHKPKRIKRDENPRAAKVLLAVWRAMLVFPVVLGRKGVPEQRPTYSGALHAASLIALATLLGFSCLAISETSLGVDSLSNRTSTEVIVIVSDYFSLITSATVVVAVSCRRCPGVLRVVAALRRIDLSLGDPPAYRAIPGHTYPPVLYATALAVARSYISRYTSPAKMAIETLTLILSVAGIQYASVVLNIRHRFWRVNGILRRFLSAEPRKKIVTSTLNNEDFHLFTKPKYFLGGKRFSNDEEVKETQKWLSELERSVFDEGIKKACARAEKVHRN</sequence>
<reference evidence="1 2" key="1">
    <citation type="submission" date="2024-07" db="EMBL/GenBank/DDBJ databases">
        <title>Chromosome-level genome assembly of the water stick insect Ranatra chinensis (Heteroptera: Nepidae).</title>
        <authorList>
            <person name="Liu X."/>
        </authorList>
    </citation>
    <scope>NUCLEOTIDE SEQUENCE [LARGE SCALE GENOMIC DNA]</scope>
    <source>
        <strain evidence="1">Cailab_2021Rc</strain>
        <tissue evidence="1">Muscle</tissue>
    </source>
</reference>
<organism evidence="1 2">
    <name type="scientific">Ranatra chinensis</name>
    <dbReference type="NCBI Taxonomy" id="642074"/>
    <lineage>
        <taxon>Eukaryota</taxon>
        <taxon>Metazoa</taxon>
        <taxon>Ecdysozoa</taxon>
        <taxon>Arthropoda</taxon>
        <taxon>Hexapoda</taxon>
        <taxon>Insecta</taxon>
        <taxon>Pterygota</taxon>
        <taxon>Neoptera</taxon>
        <taxon>Paraneoptera</taxon>
        <taxon>Hemiptera</taxon>
        <taxon>Heteroptera</taxon>
        <taxon>Panheteroptera</taxon>
        <taxon>Nepomorpha</taxon>
        <taxon>Nepidae</taxon>
        <taxon>Ranatrinae</taxon>
        <taxon>Ranatra</taxon>
    </lineage>
</organism>
<accession>A0ABD0YLQ1</accession>